<reference evidence="1" key="1">
    <citation type="submission" date="2010-05" db="EMBL/GenBank/DDBJ databases">
        <title>The draft genome of Desulfonatronospira thiodismutans ASO3-1.</title>
        <authorList>
            <consortium name="US DOE Joint Genome Institute (JGI-PGF)"/>
            <person name="Lucas S."/>
            <person name="Copeland A."/>
            <person name="Lapidus A."/>
            <person name="Cheng J.-F."/>
            <person name="Bruce D."/>
            <person name="Goodwin L."/>
            <person name="Pitluck S."/>
            <person name="Chertkov O."/>
            <person name="Brettin T."/>
            <person name="Detter J.C."/>
            <person name="Han C."/>
            <person name="Land M.L."/>
            <person name="Hauser L."/>
            <person name="Kyrpides N."/>
            <person name="Mikhailova N."/>
            <person name="Muyzer G."/>
            <person name="Woyke T."/>
        </authorList>
    </citation>
    <scope>NUCLEOTIDE SEQUENCE [LARGE SCALE GENOMIC DNA]</scope>
    <source>
        <strain evidence="1">ASO3-1</strain>
    </source>
</reference>
<accession>D6SQ77</accession>
<dbReference type="AlphaFoldDB" id="D6SQ77"/>
<evidence type="ECO:0000313" key="1">
    <source>
        <dbReference type="EMBL" id="EFI34903.1"/>
    </source>
</evidence>
<name>D6SQ77_9BACT</name>
<proteinExistence type="predicted"/>
<organism evidence="1 2">
    <name type="scientific">Desulfonatronospira thiodismutans ASO3-1</name>
    <dbReference type="NCBI Taxonomy" id="555779"/>
    <lineage>
        <taxon>Bacteria</taxon>
        <taxon>Pseudomonadati</taxon>
        <taxon>Thermodesulfobacteriota</taxon>
        <taxon>Desulfovibrionia</taxon>
        <taxon>Desulfovibrionales</taxon>
        <taxon>Desulfonatronovibrionaceae</taxon>
        <taxon>Desulfonatronospira</taxon>
    </lineage>
</organism>
<keyword evidence="2" id="KW-1185">Reference proteome</keyword>
<comment type="caution">
    <text evidence="1">The sequence shown here is derived from an EMBL/GenBank/DDBJ whole genome shotgun (WGS) entry which is preliminary data.</text>
</comment>
<sequence>MQVSVKYSKKQDQNHCRNISLGVTIQGGLARRTVPVLHAKR</sequence>
<gene>
    <name evidence="1" type="ORF">Dthio_PD2294</name>
</gene>
<dbReference type="Proteomes" id="UP000005496">
    <property type="component" value="Unassembled WGS sequence"/>
</dbReference>
<protein>
    <submittedName>
        <fullName evidence="1">Uncharacterized protein</fullName>
    </submittedName>
</protein>
<dbReference type="EMBL" id="ACJN02000002">
    <property type="protein sequence ID" value="EFI34903.1"/>
    <property type="molecule type" value="Genomic_DNA"/>
</dbReference>
<evidence type="ECO:0000313" key="2">
    <source>
        <dbReference type="Proteomes" id="UP000005496"/>
    </source>
</evidence>